<sequence length="369" mass="41032">MLTYHASCGDGLAFLLKEEVEDAGLELVSENRGGVFFRGPAKKVRDFCLSSGISSGISFELSSWNDIQGPDDLYEVAAMYPFEKLLSPGMKFRIDATTKDNLPDSRYATYRLKDAIFDRFRAKGLELPEADREEPEILFYIRSRMDQVKLFLALHPQPLQRRGHEREGGEAPLRETLAQALLRFSGWKPGESLYDPFCGSGTLLIEAALRMRNGGWINYKSLSRSTIFTRLFGPCKAKDIESKEGILLFGSDVSEEAVDLAKKNAKEAGVADLIRFGTFPAENPPEDFAFTSGKIVTNPPYGIRIGDRESVSELYSAWGETLKSKFSGTYVSLVAGDPSLLGYLKLKSDKEQSVTIAKLKGKLVAYRID</sequence>
<dbReference type="InterPro" id="IPR002052">
    <property type="entry name" value="DNA_methylase_N6_adenine_CS"/>
</dbReference>
<dbReference type="PANTHER" id="PTHR47313:SF1">
    <property type="entry name" value="RIBOSOMAL RNA LARGE SUBUNIT METHYLTRANSFERASE K_L"/>
    <property type="match status" value="1"/>
</dbReference>
<evidence type="ECO:0000256" key="2">
    <source>
        <dbReference type="ARBA" id="ARBA00022679"/>
    </source>
</evidence>
<dbReference type="Proteomes" id="UP000231912">
    <property type="component" value="Unassembled WGS sequence"/>
</dbReference>
<dbReference type="InterPro" id="IPR000241">
    <property type="entry name" value="RlmKL-like_Mtase"/>
</dbReference>
<gene>
    <name evidence="5" type="ORF">CH371_18920</name>
</gene>
<dbReference type="Pfam" id="PF01170">
    <property type="entry name" value="UPF0020"/>
    <property type="match status" value="1"/>
</dbReference>
<evidence type="ECO:0000313" key="6">
    <source>
        <dbReference type="Proteomes" id="UP000231912"/>
    </source>
</evidence>
<dbReference type="SUPFAM" id="SSF53335">
    <property type="entry name" value="S-adenosyl-L-methionine-dependent methyltransferases"/>
    <property type="match status" value="1"/>
</dbReference>
<keyword evidence="2 5" id="KW-0808">Transferase</keyword>
<feature type="domain" description="THUMP" evidence="4">
    <location>
        <begin position="38"/>
        <end position="154"/>
    </location>
</feature>
<dbReference type="GO" id="GO:0008990">
    <property type="term" value="F:rRNA (guanine-N2-)-methyltransferase activity"/>
    <property type="evidence" value="ECO:0007669"/>
    <property type="project" value="TreeGrafter"/>
</dbReference>
<comment type="caution">
    <text evidence="5">The sequence shown here is derived from an EMBL/GenBank/DDBJ whole genome shotgun (WGS) entry which is preliminary data.</text>
</comment>
<dbReference type="PROSITE" id="PS01261">
    <property type="entry name" value="UPF0020"/>
    <property type="match status" value="1"/>
</dbReference>
<reference evidence="5 6" key="1">
    <citation type="submission" date="2017-07" db="EMBL/GenBank/DDBJ databases">
        <title>Leptospira spp. isolated from tropical soils.</title>
        <authorList>
            <person name="Thibeaux R."/>
            <person name="Iraola G."/>
            <person name="Ferres I."/>
            <person name="Bierque E."/>
            <person name="Girault D."/>
            <person name="Soupe-Gilbert M.-E."/>
            <person name="Picardeau M."/>
            <person name="Goarant C."/>
        </authorList>
    </citation>
    <scope>NUCLEOTIDE SEQUENCE [LARGE SCALE GENOMIC DNA]</scope>
    <source>
        <strain evidence="5 6">FH2-C-A2</strain>
    </source>
</reference>
<evidence type="ECO:0000313" key="5">
    <source>
        <dbReference type="EMBL" id="PJZ64291.1"/>
    </source>
</evidence>
<dbReference type="CDD" id="cd11715">
    <property type="entry name" value="THUMP_AdoMetMT"/>
    <property type="match status" value="1"/>
</dbReference>
<dbReference type="GO" id="GO:0003723">
    <property type="term" value="F:RNA binding"/>
    <property type="evidence" value="ECO:0007669"/>
    <property type="project" value="UniProtKB-UniRule"/>
</dbReference>
<evidence type="ECO:0000256" key="1">
    <source>
        <dbReference type="ARBA" id="ARBA00022603"/>
    </source>
</evidence>
<keyword evidence="3" id="KW-0694">RNA-binding</keyword>
<dbReference type="Pfam" id="PF02926">
    <property type="entry name" value="THUMP"/>
    <property type="match status" value="1"/>
</dbReference>
<accession>A0A2M9Z781</accession>
<keyword evidence="1 5" id="KW-0489">Methyltransferase</keyword>
<dbReference type="Gene3D" id="3.30.2130.30">
    <property type="match status" value="1"/>
</dbReference>
<dbReference type="GO" id="GO:0070043">
    <property type="term" value="F:rRNA (guanine-N7-)-methyltransferase activity"/>
    <property type="evidence" value="ECO:0007669"/>
    <property type="project" value="TreeGrafter"/>
</dbReference>
<dbReference type="PROSITE" id="PS00092">
    <property type="entry name" value="N6_MTASE"/>
    <property type="match status" value="1"/>
</dbReference>
<dbReference type="EMBL" id="NPDT01000011">
    <property type="protein sequence ID" value="PJZ64291.1"/>
    <property type="molecule type" value="Genomic_DNA"/>
</dbReference>
<dbReference type="PROSITE" id="PS51165">
    <property type="entry name" value="THUMP"/>
    <property type="match status" value="1"/>
</dbReference>
<dbReference type="InterPro" id="IPR004114">
    <property type="entry name" value="THUMP_dom"/>
</dbReference>
<dbReference type="PANTHER" id="PTHR47313">
    <property type="entry name" value="RIBOSOMAL RNA LARGE SUBUNIT METHYLTRANSFERASE K/L"/>
    <property type="match status" value="1"/>
</dbReference>
<evidence type="ECO:0000256" key="3">
    <source>
        <dbReference type="PROSITE-ProRule" id="PRU00529"/>
    </source>
</evidence>
<dbReference type="AlphaFoldDB" id="A0A2M9Z781"/>
<dbReference type="InterPro" id="IPR029063">
    <property type="entry name" value="SAM-dependent_MTases_sf"/>
</dbReference>
<dbReference type="InterPro" id="IPR053943">
    <property type="entry name" value="RlmKL-like_Mtase_CS"/>
</dbReference>
<protein>
    <submittedName>
        <fullName evidence="5">RNA methyltransferase</fullName>
    </submittedName>
</protein>
<dbReference type="Gene3D" id="3.40.50.150">
    <property type="entry name" value="Vaccinia Virus protein VP39"/>
    <property type="match status" value="1"/>
</dbReference>
<name>A0A2M9Z781_9LEPT</name>
<proteinExistence type="predicted"/>
<evidence type="ECO:0000259" key="4">
    <source>
        <dbReference type="PROSITE" id="PS51165"/>
    </source>
</evidence>
<organism evidence="5 6">
    <name type="scientific">Leptospira wolffii</name>
    <dbReference type="NCBI Taxonomy" id="409998"/>
    <lineage>
        <taxon>Bacteria</taxon>
        <taxon>Pseudomonadati</taxon>
        <taxon>Spirochaetota</taxon>
        <taxon>Spirochaetia</taxon>
        <taxon>Leptospirales</taxon>
        <taxon>Leptospiraceae</taxon>
        <taxon>Leptospira</taxon>
    </lineage>
</organism>